<evidence type="ECO:0000313" key="4">
    <source>
        <dbReference type="Proteomes" id="UP000494256"/>
    </source>
</evidence>
<dbReference type="GO" id="GO:0006508">
    <property type="term" value="P:proteolysis"/>
    <property type="evidence" value="ECO:0007669"/>
    <property type="project" value="InterPro"/>
</dbReference>
<protein>
    <recommendedName>
        <fullName evidence="2">Peptidase A2 domain-containing protein</fullName>
    </recommendedName>
</protein>
<accession>A0A8S0YM41</accession>
<dbReference type="GO" id="GO:0004190">
    <property type="term" value="F:aspartic-type endopeptidase activity"/>
    <property type="evidence" value="ECO:0007669"/>
    <property type="project" value="InterPro"/>
</dbReference>
<dbReference type="AlphaFoldDB" id="A0A8S0YM41"/>
<name>A0A8S0YM41_ARCPL</name>
<evidence type="ECO:0000259" key="2">
    <source>
        <dbReference type="PROSITE" id="PS50175"/>
    </source>
</evidence>
<comment type="caution">
    <text evidence="3">The sequence shown here is derived from an EMBL/GenBank/DDBJ whole genome shotgun (WGS) entry which is preliminary data.</text>
</comment>
<dbReference type="PROSITE" id="PS50175">
    <property type="entry name" value="ASP_PROT_RETROV"/>
    <property type="match status" value="1"/>
</dbReference>
<proteinExistence type="predicted"/>
<feature type="region of interest" description="Disordered" evidence="1">
    <location>
        <begin position="1"/>
        <end position="20"/>
    </location>
</feature>
<feature type="domain" description="Peptidase A2" evidence="2">
    <location>
        <begin position="79"/>
        <end position="113"/>
    </location>
</feature>
<evidence type="ECO:0000313" key="3">
    <source>
        <dbReference type="EMBL" id="CAB3220213.1"/>
    </source>
</evidence>
<organism evidence="3 4">
    <name type="scientific">Arctia plantaginis</name>
    <name type="common">Wood tiger moth</name>
    <name type="synonym">Phalaena plantaginis</name>
    <dbReference type="NCBI Taxonomy" id="874455"/>
    <lineage>
        <taxon>Eukaryota</taxon>
        <taxon>Metazoa</taxon>
        <taxon>Ecdysozoa</taxon>
        <taxon>Arthropoda</taxon>
        <taxon>Hexapoda</taxon>
        <taxon>Insecta</taxon>
        <taxon>Pterygota</taxon>
        <taxon>Neoptera</taxon>
        <taxon>Endopterygota</taxon>
        <taxon>Lepidoptera</taxon>
        <taxon>Glossata</taxon>
        <taxon>Ditrysia</taxon>
        <taxon>Noctuoidea</taxon>
        <taxon>Erebidae</taxon>
        <taxon>Arctiinae</taxon>
        <taxon>Arctia</taxon>
    </lineage>
</organism>
<dbReference type="Proteomes" id="UP000494256">
    <property type="component" value="Unassembled WGS sequence"/>
</dbReference>
<dbReference type="OrthoDB" id="191139at2759"/>
<sequence length="149" mass="16470">MAALHNKMSQTSRELAELKRRQEEPGFVGPIAGRERQTQLYVPIPREVGKLISNPTVSELDVSSTPNCHLCVIDLSSGTHFLIDTGAKVSVLAVQNLKVAADVSAYSLHGANGTPIRRENTNIYLNLGLRRVLNLDIHSDRCTTFHQLR</sequence>
<dbReference type="InterPro" id="IPR001995">
    <property type="entry name" value="Peptidase_A2_cat"/>
</dbReference>
<gene>
    <name evidence="3" type="ORF">APLA_LOCUS217</name>
</gene>
<dbReference type="EMBL" id="CADEBD010000037">
    <property type="protein sequence ID" value="CAB3220213.1"/>
    <property type="molecule type" value="Genomic_DNA"/>
</dbReference>
<evidence type="ECO:0000256" key="1">
    <source>
        <dbReference type="SAM" id="MobiDB-lite"/>
    </source>
</evidence>
<reference evidence="3 4" key="1">
    <citation type="submission" date="2020-04" db="EMBL/GenBank/DDBJ databases">
        <authorList>
            <person name="Wallbank WR R."/>
            <person name="Pardo Diaz C."/>
            <person name="Kozak K."/>
            <person name="Martin S."/>
            <person name="Jiggins C."/>
            <person name="Moest M."/>
            <person name="Warren A I."/>
            <person name="Byers J.R.P. K."/>
            <person name="Montejo-Kovacevich G."/>
            <person name="Yen C E."/>
        </authorList>
    </citation>
    <scope>NUCLEOTIDE SEQUENCE [LARGE SCALE GENOMIC DNA]</scope>
</reference>